<accession>A0ABX0K4B2</accession>
<evidence type="ECO:0000313" key="1">
    <source>
        <dbReference type="EMBL" id="NHN89455.1"/>
    </source>
</evidence>
<sequence>MRLATAFVDQPRQLRRIAVGGVGGQILSGASPTSVVLTYAVFRFCSFLTHTLDHSGDIRDKNYPDRCTQQA</sequence>
<dbReference type="EMBL" id="WOSY01000012">
    <property type="protein sequence ID" value="NHN89455.1"/>
    <property type="molecule type" value="Genomic_DNA"/>
</dbReference>
<comment type="caution">
    <text evidence="1">The sequence shown here is derived from an EMBL/GenBank/DDBJ whole genome shotgun (WGS) entry which is preliminary data.</text>
</comment>
<dbReference type="RefSeq" id="WP_173570782.1">
    <property type="nucleotide sequence ID" value="NZ_WOSY01000012.1"/>
</dbReference>
<dbReference type="Proteomes" id="UP000631653">
    <property type="component" value="Unassembled WGS sequence"/>
</dbReference>
<gene>
    <name evidence="1" type="ORF">GOB81_12570</name>
</gene>
<reference evidence="1 2" key="1">
    <citation type="journal article" date="2020" name="Int. J. Syst. Evol. Microbiol.">
        <title>Novel acetic acid bacteria from cider fermentations: Acetobacter conturbans sp. nov. and Acetobacter fallax sp. nov.</title>
        <authorList>
            <person name="Sombolestani A.S."/>
            <person name="Cleenwerck I."/>
            <person name="Cnockaert M."/>
            <person name="Borremans W."/>
            <person name="Wieme A.D."/>
            <person name="De Vuyst L."/>
            <person name="Vandamme P."/>
        </authorList>
    </citation>
    <scope>NUCLEOTIDE SEQUENCE [LARGE SCALE GENOMIC DNA]</scope>
    <source>
        <strain evidence="1 2">LMG 1627</strain>
    </source>
</reference>
<protein>
    <submittedName>
        <fullName evidence="1">Uncharacterized protein</fullName>
    </submittedName>
</protein>
<name>A0ABX0K4B2_9PROT</name>
<organism evidence="1 2">
    <name type="scientific">Acetobacter conturbans</name>
    <dbReference type="NCBI Taxonomy" id="1737472"/>
    <lineage>
        <taxon>Bacteria</taxon>
        <taxon>Pseudomonadati</taxon>
        <taxon>Pseudomonadota</taxon>
        <taxon>Alphaproteobacteria</taxon>
        <taxon>Acetobacterales</taxon>
        <taxon>Acetobacteraceae</taxon>
        <taxon>Acetobacter</taxon>
    </lineage>
</organism>
<keyword evidence="2" id="KW-1185">Reference proteome</keyword>
<proteinExistence type="predicted"/>
<evidence type="ECO:0000313" key="2">
    <source>
        <dbReference type="Proteomes" id="UP000631653"/>
    </source>
</evidence>